<feature type="non-terminal residue" evidence="1">
    <location>
        <position position="149"/>
    </location>
</feature>
<keyword evidence="2" id="KW-1185">Reference proteome</keyword>
<protein>
    <submittedName>
        <fullName evidence="1">6890_t:CDS:1</fullName>
    </submittedName>
</protein>
<feature type="non-terminal residue" evidence="1">
    <location>
        <position position="1"/>
    </location>
</feature>
<evidence type="ECO:0000313" key="1">
    <source>
        <dbReference type="EMBL" id="CAG8750944.1"/>
    </source>
</evidence>
<proteinExistence type="predicted"/>
<dbReference type="EMBL" id="CAJVPU010046111">
    <property type="protein sequence ID" value="CAG8750944.1"/>
    <property type="molecule type" value="Genomic_DNA"/>
</dbReference>
<dbReference type="Proteomes" id="UP000789702">
    <property type="component" value="Unassembled WGS sequence"/>
</dbReference>
<evidence type="ECO:0000313" key="2">
    <source>
        <dbReference type="Proteomes" id="UP000789702"/>
    </source>
</evidence>
<gene>
    <name evidence="1" type="ORF">DHETER_LOCUS14631</name>
</gene>
<reference evidence="1" key="1">
    <citation type="submission" date="2021-06" db="EMBL/GenBank/DDBJ databases">
        <authorList>
            <person name="Kallberg Y."/>
            <person name="Tangrot J."/>
            <person name="Rosling A."/>
        </authorList>
    </citation>
    <scope>NUCLEOTIDE SEQUENCE</scope>
    <source>
        <strain evidence="1">IL203A</strain>
    </source>
</reference>
<comment type="caution">
    <text evidence="1">The sequence shown here is derived from an EMBL/GenBank/DDBJ whole genome shotgun (WGS) entry which is preliminary data.</text>
</comment>
<name>A0ACA9QGI9_9GLOM</name>
<accession>A0ACA9QGI9</accession>
<sequence>LFKEFLEDNVIEEFYLTFYGKIFMETLAKLKDDKWASTLGEKCIGKCLQSNNHLISKISLLSIIFENFNELSENHLAFIASILSYIGFVVPCTNVNPSIISSHISSYGRYCHLSKTSSLDILISNIWVRWISSFKKYIPTSFLNFQDGH</sequence>
<organism evidence="1 2">
    <name type="scientific">Dentiscutata heterogama</name>
    <dbReference type="NCBI Taxonomy" id="1316150"/>
    <lineage>
        <taxon>Eukaryota</taxon>
        <taxon>Fungi</taxon>
        <taxon>Fungi incertae sedis</taxon>
        <taxon>Mucoromycota</taxon>
        <taxon>Glomeromycotina</taxon>
        <taxon>Glomeromycetes</taxon>
        <taxon>Diversisporales</taxon>
        <taxon>Gigasporaceae</taxon>
        <taxon>Dentiscutata</taxon>
    </lineage>
</organism>